<dbReference type="EMBL" id="NMVO01000009">
    <property type="protein sequence ID" value="OYO15833.1"/>
    <property type="molecule type" value="Genomic_DNA"/>
</dbReference>
<evidence type="ECO:0000313" key="1">
    <source>
        <dbReference type="EMBL" id="OYO15833.1"/>
    </source>
</evidence>
<evidence type="ECO:0000313" key="2">
    <source>
        <dbReference type="Proteomes" id="UP000215896"/>
    </source>
</evidence>
<dbReference type="Proteomes" id="UP000215896">
    <property type="component" value="Unassembled WGS sequence"/>
</dbReference>
<reference evidence="1 2" key="1">
    <citation type="submission" date="2017-07" db="EMBL/GenBank/DDBJ databases">
        <title>Draft whole genome sequences of clinical Proprionibacteriaceae strains.</title>
        <authorList>
            <person name="Bernier A.-M."/>
            <person name="Bernard K."/>
            <person name="Domingo M.-C."/>
        </authorList>
    </citation>
    <scope>NUCLEOTIDE SEQUENCE [LARGE SCALE GENOMIC DNA]</scope>
    <source>
        <strain evidence="1 2">NML 030167</strain>
    </source>
</reference>
<dbReference type="AlphaFoldDB" id="A0A255GN62"/>
<organism evidence="1 2">
    <name type="scientific">Enemella evansiae</name>
    <dbReference type="NCBI Taxonomy" id="2016499"/>
    <lineage>
        <taxon>Bacteria</taxon>
        <taxon>Bacillati</taxon>
        <taxon>Actinomycetota</taxon>
        <taxon>Actinomycetes</taxon>
        <taxon>Propionibacteriales</taxon>
        <taxon>Propionibacteriaceae</taxon>
        <taxon>Enemella</taxon>
    </lineage>
</organism>
<proteinExistence type="predicted"/>
<protein>
    <submittedName>
        <fullName evidence="1">Uncharacterized protein</fullName>
    </submittedName>
</protein>
<accession>A0A255GN62</accession>
<comment type="caution">
    <text evidence="1">The sequence shown here is derived from an EMBL/GenBank/DDBJ whole genome shotgun (WGS) entry which is preliminary data.</text>
</comment>
<gene>
    <name evidence="1" type="ORF">CGZ94_06235</name>
</gene>
<name>A0A255GN62_9ACTN</name>
<keyword evidence="2" id="KW-1185">Reference proteome</keyword>
<dbReference type="Gene3D" id="3.40.830.10">
    <property type="entry name" value="LigB-like"/>
    <property type="match status" value="1"/>
</dbReference>
<sequence length="206" mass="21084">MISGVVFWPQPPLLLPEYASAADLGAAVRRAAFEALAAVRPESGPVLLLTGAERCAPLGERVARALLQQAGVGEPDAVIRVAVDADAAAVAEAADRVRAAAAAADGPVTLLVAGDGTARASVGAPERADLETRAADERIAAALAAADPAPLAALTASEGAELLISGRLPWQVAAAALTGRRPRSAYAWFDCPYEVGYHVAAWRMTE</sequence>
<dbReference type="OrthoDB" id="4543339at2"/>
<dbReference type="RefSeq" id="WP_094405117.1">
    <property type="nucleotide sequence ID" value="NZ_NMVO01000009.1"/>
</dbReference>